<name>A0AA95KQI6_9GAMM</name>
<dbReference type="EMBL" id="CP124756">
    <property type="protein sequence ID" value="WGZ95192.1"/>
    <property type="molecule type" value="Genomic_DNA"/>
</dbReference>
<dbReference type="AlphaFoldDB" id="A0AA95KQI6"/>
<dbReference type="SUPFAM" id="SSF49879">
    <property type="entry name" value="SMAD/FHA domain"/>
    <property type="match status" value="1"/>
</dbReference>
<dbReference type="Gene3D" id="2.40.10.10">
    <property type="entry name" value="Trypsin-like serine proteases"/>
    <property type="match status" value="2"/>
</dbReference>
<sequence>MLNHLLKYILLLPFLVVLAVPWVETAEGAGRPDAVQQARNSVVKIHVETVDKKNRISFGHGSGFVIAPNKVITNAHVANPELFFPEVKSSSVLIIDGGVSGGKLKKINDVEILADRDLAILTVDSLSDRPALPLAEPVDGEVIYSMGFPGVGEIWDVNKILEEEAAGKMTKEKLEAVEKQMSDPSVKNGSISRMVEDPDWSVKLGLPSSITPVSVVQHSADIEKGNSGGPVVNSCGAVVGINSQAKETNYAAVNVTELMAFLKTKNVAFQTQGACDEQTGVATPTEAEGKQADASEGIPMWWLVGGGLVLAALVGFGILLFSQPRSASSRSAHKAPPPNPSVNNKLISSTAPVESGYCLQGLQGLGHLRFPLTGTHVQLGYDEELNDCAIPERTVSRQHASLHHKDGQWQLIPLRTLNPTTLNSEVLEPNDIRILTEGDVLTLGEASFVFSKG</sequence>
<dbReference type="SMART" id="SM00240">
    <property type="entry name" value="FHA"/>
    <property type="match status" value="1"/>
</dbReference>
<dbReference type="InterPro" id="IPR008984">
    <property type="entry name" value="SMAD_FHA_dom_sf"/>
</dbReference>
<dbReference type="Proteomes" id="UP001301326">
    <property type="component" value="Chromosome"/>
</dbReference>
<evidence type="ECO:0000313" key="3">
    <source>
        <dbReference type="EMBL" id="WGZ95192.1"/>
    </source>
</evidence>
<protein>
    <submittedName>
        <fullName evidence="3">Trypsin-like peptidase domain-containing protein</fullName>
    </submittedName>
</protein>
<dbReference type="InterPro" id="IPR009003">
    <property type="entry name" value="Peptidase_S1_PA"/>
</dbReference>
<dbReference type="Pfam" id="PF00498">
    <property type="entry name" value="FHA"/>
    <property type="match status" value="1"/>
</dbReference>
<feature type="domain" description="FHA" evidence="2">
    <location>
        <begin position="377"/>
        <end position="427"/>
    </location>
</feature>
<dbReference type="InterPro" id="IPR000253">
    <property type="entry name" value="FHA_dom"/>
</dbReference>
<dbReference type="Pfam" id="PF13365">
    <property type="entry name" value="Trypsin_2"/>
    <property type="match status" value="1"/>
</dbReference>
<dbReference type="CDD" id="cd00060">
    <property type="entry name" value="FHA"/>
    <property type="match status" value="1"/>
</dbReference>
<keyword evidence="1" id="KW-0472">Membrane</keyword>
<dbReference type="SUPFAM" id="SSF50494">
    <property type="entry name" value="Trypsin-like serine proteases"/>
    <property type="match status" value="1"/>
</dbReference>
<reference evidence="3" key="2">
    <citation type="submission" date="2023-04" db="EMBL/GenBank/DDBJ databases">
        <authorList>
            <person name="Beletskiy A.V."/>
            <person name="Mardanov A.V."/>
            <person name="Ravin N.V."/>
        </authorList>
    </citation>
    <scope>NUCLEOTIDE SEQUENCE</scope>
    <source>
        <strain evidence="3">GKL-02</strain>
    </source>
</reference>
<dbReference type="PANTHER" id="PTHR43019">
    <property type="entry name" value="SERINE ENDOPROTEASE DEGS"/>
    <property type="match status" value="1"/>
</dbReference>
<dbReference type="Gene3D" id="2.60.200.20">
    <property type="match status" value="1"/>
</dbReference>
<feature type="transmembrane region" description="Helical" evidence="1">
    <location>
        <begin position="300"/>
        <end position="321"/>
    </location>
</feature>
<keyword evidence="1" id="KW-1133">Transmembrane helix</keyword>
<organism evidence="3">
    <name type="scientific">Candidatus Thiothrix putei</name>
    <dbReference type="NCBI Taxonomy" id="3080811"/>
    <lineage>
        <taxon>Bacteria</taxon>
        <taxon>Pseudomonadati</taxon>
        <taxon>Pseudomonadota</taxon>
        <taxon>Gammaproteobacteria</taxon>
        <taxon>Thiotrichales</taxon>
        <taxon>Thiotrichaceae</taxon>
        <taxon>Thiothrix</taxon>
    </lineage>
</organism>
<proteinExistence type="predicted"/>
<keyword evidence="1" id="KW-0812">Transmembrane</keyword>
<evidence type="ECO:0000256" key="1">
    <source>
        <dbReference type="SAM" id="Phobius"/>
    </source>
</evidence>
<accession>A0AA95KQI6</accession>
<evidence type="ECO:0000259" key="2">
    <source>
        <dbReference type="PROSITE" id="PS50006"/>
    </source>
</evidence>
<reference evidence="3" key="1">
    <citation type="journal article" date="2023" name="Int. J. Mol. Sci.">
        <title>Metagenomics Revealed a New Genus 'Candidatus Thiocaldithrix dubininis' gen. nov., sp. nov. and a New Species 'Candidatus Thiothrix putei' sp. nov. in the Family Thiotrichaceae, Some Members of Which Have Traits of Both Na+- and H+-Motive Energetics.</title>
        <authorList>
            <person name="Ravin N.V."/>
            <person name="Muntyan M.S."/>
            <person name="Smolyakov D.D."/>
            <person name="Rudenko T.S."/>
            <person name="Beletsky A.V."/>
            <person name="Mardanov A.V."/>
            <person name="Grabovich M.Y."/>
        </authorList>
    </citation>
    <scope>NUCLEOTIDE SEQUENCE</scope>
    <source>
        <strain evidence="3">GKL-02</strain>
    </source>
</reference>
<dbReference type="PANTHER" id="PTHR43019:SF23">
    <property type="entry name" value="PROTEASE DO-LIKE 5, CHLOROPLASTIC"/>
    <property type="match status" value="1"/>
</dbReference>
<dbReference type="KEGG" id="tput:QJT81_04140"/>
<gene>
    <name evidence="3" type="ORF">QJT81_04140</name>
</gene>
<dbReference type="PROSITE" id="PS50006">
    <property type="entry name" value="FHA_DOMAIN"/>
    <property type="match status" value="1"/>
</dbReference>
<dbReference type="InterPro" id="IPR043504">
    <property type="entry name" value="Peptidase_S1_PA_chymotrypsin"/>
</dbReference>